<proteinExistence type="predicted"/>
<evidence type="ECO:0000313" key="2">
    <source>
        <dbReference type="Proteomes" id="UP001152888"/>
    </source>
</evidence>
<keyword evidence="2" id="KW-1185">Reference proteome</keyword>
<reference evidence="1" key="1">
    <citation type="submission" date="2022-03" db="EMBL/GenBank/DDBJ databases">
        <authorList>
            <person name="Sayadi A."/>
        </authorList>
    </citation>
    <scope>NUCLEOTIDE SEQUENCE</scope>
</reference>
<dbReference type="Proteomes" id="UP001152888">
    <property type="component" value="Unassembled WGS sequence"/>
</dbReference>
<sequence>MPKLVPLNVNSLQSLFFRPVTEEYISSIITNLKRSDSTGDDVYSTNLLKKCYMQWPLGHIKLDSPVVDQQLLLHKLEQYGVRRLPLMWFESYLSDSSDRSSMYKLITTNPAQLNAALEFLRAQYSDLCYI</sequence>
<dbReference type="EMBL" id="CAKOFQ010006851">
    <property type="protein sequence ID" value="CAH1976800.1"/>
    <property type="molecule type" value="Genomic_DNA"/>
</dbReference>
<comment type="caution">
    <text evidence="1">The sequence shown here is derived from an EMBL/GenBank/DDBJ whole genome shotgun (WGS) entry which is preliminary data.</text>
</comment>
<dbReference type="AlphaFoldDB" id="A0A9P0KNN3"/>
<organism evidence="1 2">
    <name type="scientific">Acanthoscelides obtectus</name>
    <name type="common">Bean weevil</name>
    <name type="synonym">Bruchus obtectus</name>
    <dbReference type="NCBI Taxonomy" id="200917"/>
    <lineage>
        <taxon>Eukaryota</taxon>
        <taxon>Metazoa</taxon>
        <taxon>Ecdysozoa</taxon>
        <taxon>Arthropoda</taxon>
        <taxon>Hexapoda</taxon>
        <taxon>Insecta</taxon>
        <taxon>Pterygota</taxon>
        <taxon>Neoptera</taxon>
        <taxon>Endopterygota</taxon>
        <taxon>Coleoptera</taxon>
        <taxon>Polyphaga</taxon>
        <taxon>Cucujiformia</taxon>
        <taxon>Chrysomeloidea</taxon>
        <taxon>Chrysomelidae</taxon>
        <taxon>Bruchinae</taxon>
        <taxon>Bruchini</taxon>
        <taxon>Acanthoscelides</taxon>
    </lineage>
</organism>
<name>A0A9P0KNN3_ACAOB</name>
<accession>A0A9P0KNN3</accession>
<evidence type="ECO:0000313" key="1">
    <source>
        <dbReference type="EMBL" id="CAH1976800.1"/>
    </source>
</evidence>
<protein>
    <submittedName>
        <fullName evidence="1">Uncharacterized protein</fullName>
    </submittedName>
</protein>
<gene>
    <name evidence="1" type="ORF">ACAOBT_LOCUS12325</name>
</gene>